<organism evidence="2 3">
    <name type="scientific">Fomitopsis schrenkii</name>
    <name type="common">Brown rot fungus</name>
    <dbReference type="NCBI Taxonomy" id="2126942"/>
    <lineage>
        <taxon>Eukaryota</taxon>
        <taxon>Fungi</taxon>
        <taxon>Dikarya</taxon>
        <taxon>Basidiomycota</taxon>
        <taxon>Agaricomycotina</taxon>
        <taxon>Agaricomycetes</taxon>
        <taxon>Polyporales</taxon>
        <taxon>Fomitopsis</taxon>
    </lineage>
</organism>
<gene>
    <name evidence="2" type="ORF">FOMPIDRAFT_1035256</name>
</gene>
<reference evidence="2 3" key="1">
    <citation type="journal article" date="2012" name="Science">
        <title>The Paleozoic origin of enzymatic lignin decomposition reconstructed from 31 fungal genomes.</title>
        <authorList>
            <person name="Floudas D."/>
            <person name="Binder M."/>
            <person name="Riley R."/>
            <person name="Barry K."/>
            <person name="Blanchette R.A."/>
            <person name="Henrissat B."/>
            <person name="Martinez A.T."/>
            <person name="Otillar R."/>
            <person name="Spatafora J.W."/>
            <person name="Yadav J.S."/>
            <person name="Aerts A."/>
            <person name="Benoit I."/>
            <person name="Boyd A."/>
            <person name="Carlson A."/>
            <person name="Copeland A."/>
            <person name="Coutinho P.M."/>
            <person name="de Vries R.P."/>
            <person name="Ferreira P."/>
            <person name="Findley K."/>
            <person name="Foster B."/>
            <person name="Gaskell J."/>
            <person name="Glotzer D."/>
            <person name="Gorecki P."/>
            <person name="Heitman J."/>
            <person name="Hesse C."/>
            <person name="Hori C."/>
            <person name="Igarashi K."/>
            <person name="Jurgens J.A."/>
            <person name="Kallen N."/>
            <person name="Kersten P."/>
            <person name="Kohler A."/>
            <person name="Kuees U."/>
            <person name="Kumar T.K.A."/>
            <person name="Kuo A."/>
            <person name="LaButti K."/>
            <person name="Larrondo L.F."/>
            <person name="Lindquist E."/>
            <person name="Ling A."/>
            <person name="Lombard V."/>
            <person name="Lucas S."/>
            <person name="Lundell T."/>
            <person name="Martin R."/>
            <person name="McLaughlin D.J."/>
            <person name="Morgenstern I."/>
            <person name="Morin E."/>
            <person name="Murat C."/>
            <person name="Nagy L.G."/>
            <person name="Nolan M."/>
            <person name="Ohm R.A."/>
            <person name="Patyshakuliyeva A."/>
            <person name="Rokas A."/>
            <person name="Ruiz-Duenas F.J."/>
            <person name="Sabat G."/>
            <person name="Salamov A."/>
            <person name="Samejima M."/>
            <person name="Schmutz J."/>
            <person name="Slot J.C."/>
            <person name="St John F."/>
            <person name="Stenlid J."/>
            <person name="Sun H."/>
            <person name="Sun S."/>
            <person name="Syed K."/>
            <person name="Tsang A."/>
            <person name="Wiebenga A."/>
            <person name="Young D."/>
            <person name="Pisabarro A."/>
            <person name="Eastwood D.C."/>
            <person name="Martin F."/>
            <person name="Cullen D."/>
            <person name="Grigoriev I.V."/>
            <person name="Hibbett D.S."/>
        </authorList>
    </citation>
    <scope>NUCLEOTIDE SEQUENCE</scope>
    <source>
        <strain evidence="3">FP-58527</strain>
    </source>
</reference>
<dbReference type="SUPFAM" id="SSF47616">
    <property type="entry name" value="GST C-terminal domain-like"/>
    <property type="match status" value="1"/>
</dbReference>
<sequence>MPPATTPPVVLYHYDASPFADKIRNVLVLKRIPHSRVEVSYILPRPELADLLGITYRRIPVLAIGNDVYCDTSLIATALERRFPATKGYSASARGTIFPRRNGTGRVDKELMRTYAKYYLEAELFPPATNHLPYEKLPANFLQDRGQASLEGQLADGREWLLDTAGPSLADVSGHFILTWMVKFRGLRDLIDPKTYPKVASWLTRMSAFLESQKVFAPFEKVDADAAAKTIVTAQPEDLSAIGFSEQDARRLSVRQGDLVSVTPKDTGRVPTTGKLLALNHEEVVIETSGSAGAVRCHFPRLGYAIEAGRLPAKL</sequence>
<dbReference type="InterPro" id="IPR036282">
    <property type="entry name" value="Glutathione-S-Trfase_C_sf"/>
</dbReference>
<dbReference type="Gene3D" id="1.20.1050.10">
    <property type="match status" value="1"/>
</dbReference>
<name>S8FZQ2_FOMSC</name>
<dbReference type="InterPro" id="IPR004045">
    <property type="entry name" value="Glutathione_S-Trfase_N"/>
</dbReference>
<proteinExistence type="predicted"/>
<dbReference type="Proteomes" id="UP000015241">
    <property type="component" value="Unassembled WGS sequence"/>
</dbReference>
<dbReference type="HOGENOM" id="CLU_039745_1_0_1"/>
<dbReference type="CDD" id="cd00570">
    <property type="entry name" value="GST_N_family"/>
    <property type="match status" value="1"/>
</dbReference>
<dbReference type="AlphaFoldDB" id="S8FZQ2"/>
<dbReference type="InParanoid" id="S8FZQ2"/>
<dbReference type="InterPro" id="IPR058268">
    <property type="entry name" value="DUF7962"/>
</dbReference>
<accession>S8FZQ2</accession>
<dbReference type="Gene3D" id="3.40.30.110">
    <property type="match status" value="1"/>
</dbReference>
<protein>
    <recommendedName>
        <fullName evidence="1">GST N-terminal domain-containing protein</fullName>
    </recommendedName>
</protein>
<keyword evidence="3" id="KW-1185">Reference proteome</keyword>
<dbReference type="STRING" id="743788.S8FZQ2"/>
<dbReference type="Pfam" id="PF25907">
    <property type="entry name" value="DUF7962"/>
    <property type="match status" value="1"/>
</dbReference>
<dbReference type="Pfam" id="PF13417">
    <property type="entry name" value="GST_N_3"/>
    <property type="match status" value="1"/>
</dbReference>
<dbReference type="eggNOG" id="ENOG502S2Q4">
    <property type="taxonomic scope" value="Eukaryota"/>
</dbReference>
<evidence type="ECO:0000313" key="3">
    <source>
        <dbReference type="Proteomes" id="UP000015241"/>
    </source>
</evidence>
<evidence type="ECO:0000313" key="2">
    <source>
        <dbReference type="EMBL" id="EPT03620.1"/>
    </source>
</evidence>
<feature type="domain" description="GST N-terminal" evidence="1">
    <location>
        <begin position="7"/>
        <end position="87"/>
    </location>
</feature>
<dbReference type="PROSITE" id="PS50404">
    <property type="entry name" value="GST_NTER"/>
    <property type="match status" value="1"/>
</dbReference>
<dbReference type="OrthoDB" id="202840at2759"/>
<dbReference type="SUPFAM" id="SSF52833">
    <property type="entry name" value="Thioredoxin-like"/>
    <property type="match status" value="1"/>
</dbReference>
<dbReference type="EMBL" id="KE504129">
    <property type="protein sequence ID" value="EPT03620.1"/>
    <property type="molecule type" value="Genomic_DNA"/>
</dbReference>
<evidence type="ECO:0000259" key="1">
    <source>
        <dbReference type="PROSITE" id="PS50404"/>
    </source>
</evidence>
<dbReference type="InterPro" id="IPR036249">
    <property type="entry name" value="Thioredoxin-like_sf"/>
</dbReference>